<name>A0A0E9TRR2_ANGAN</name>
<keyword evidence="1" id="KW-0812">Transmembrane</keyword>
<dbReference type="AlphaFoldDB" id="A0A0E9TRR2"/>
<proteinExistence type="predicted"/>
<reference evidence="2" key="2">
    <citation type="journal article" date="2015" name="Fish Shellfish Immunol.">
        <title>Early steps in the European eel (Anguilla anguilla)-Vibrio vulnificus interaction in the gills: Role of the RtxA13 toxin.</title>
        <authorList>
            <person name="Callol A."/>
            <person name="Pajuelo D."/>
            <person name="Ebbesson L."/>
            <person name="Teles M."/>
            <person name="MacKenzie S."/>
            <person name="Amaro C."/>
        </authorList>
    </citation>
    <scope>NUCLEOTIDE SEQUENCE</scope>
</reference>
<accession>A0A0E9TRR2</accession>
<reference evidence="2" key="1">
    <citation type="submission" date="2014-11" db="EMBL/GenBank/DDBJ databases">
        <authorList>
            <person name="Amaro Gonzalez C."/>
        </authorList>
    </citation>
    <scope>NUCLEOTIDE SEQUENCE</scope>
</reference>
<feature type="transmembrane region" description="Helical" evidence="1">
    <location>
        <begin position="27"/>
        <end position="43"/>
    </location>
</feature>
<evidence type="ECO:0000313" key="2">
    <source>
        <dbReference type="EMBL" id="JAH56389.1"/>
    </source>
</evidence>
<protein>
    <submittedName>
        <fullName evidence="2">Uncharacterized protein</fullName>
    </submittedName>
</protein>
<dbReference type="EMBL" id="GBXM01052188">
    <property type="protein sequence ID" value="JAH56389.1"/>
    <property type="molecule type" value="Transcribed_RNA"/>
</dbReference>
<keyword evidence="1" id="KW-0472">Membrane</keyword>
<keyword evidence="1" id="KW-1133">Transmembrane helix</keyword>
<sequence>MFQYCISLIFVTSILFQWSCSLPSLDLFFSTFIVNVLIITYIFL</sequence>
<organism evidence="2">
    <name type="scientific">Anguilla anguilla</name>
    <name type="common">European freshwater eel</name>
    <name type="synonym">Muraena anguilla</name>
    <dbReference type="NCBI Taxonomy" id="7936"/>
    <lineage>
        <taxon>Eukaryota</taxon>
        <taxon>Metazoa</taxon>
        <taxon>Chordata</taxon>
        <taxon>Craniata</taxon>
        <taxon>Vertebrata</taxon>
        <taxon>Euteleostomi</taxon>
        <taxon>Actinopterygii</taxon>
        <taxon>Neopterygii</taxon>
        <taxon>Teleostei</taxon>
        <taxon>Anguilliformes</taxon>
        <taxon>Anguillidae</taxon>
        <taxon>Anguilla</taxon>
    </lineage>
</organism>
<evidence type="ECO:0000256" key="1">
    <source>
        <dbReference type="SAM" id="Phobius"/>
    </source>
</evidence>